<feature type="signal peptide" evidence="1">
    <location>
        <begin position="1"/>
        <end position="20"/>
    </location>
</feature>
<evidence type="ECO:0000259" key="2">
    <source>
        <dbReference type="Pfam" id="PF00144"/>
    </source>
</evidence>
<feature type="domain" description="Beta-lactamase-related" evidence="2">
    <location>
        <begin position="22"/>
        <end position="300"/>
    </location>
</feature>
<protein>
    <submittedName>
        <fullName evidence="3">Beta-lactamase family protein</fullName>
    </submittedName>
</protein>
<dbReference type="EMBL" id="JABFCX010000002">
    <property type="protein sequence ID" value="NNU15943.1"/>
    <property type="molecule type" value="Genomic_DNA"/>
</dbReference>
<keyword evidence="1" id="KW-0732">Signal</keyword>
<dbReference type="InterPro" id="IPR001466">
    <property type="entry name" value="Beta-lactam-related"/>
</dbReference>
<dbReference type="Proteomes" id="UP000536835">
    <property type="component" value="Unassembled WGS sequence"/>
</dbReference>
<dbReference type="SUPFAM" id="SSF56601">
    <property type="entry name" value="beta-lactamase/transpeptidase-like"/>
    <property type="match status" value="1"/>
</dbReference>
<organism evidence="3 4">
    <name type="scientific">Parvularcula mediterranea</name>
    <dbReference type="NCBI Taxonomy" id="2732508"/>
    <lineage>
        <taxon>Bacteria</taxon>
        <taxon>Pseudomonadati</taxon>
        <taxon>Pseudomonadota</taxon>
        <taxon>Alphaproteobacteria</taxon>
        <taxon>Parvularculales</taxon>
        <taxon>Parvularculaceae</taxon>
        <taxon>Parvularcula</taxon>
    </lineage>
</organism>
<dbReference type="InterPro" id="IPR050789">
    <property type="entry name" value="Diverse_Enzym_Activities"/>
</dbReference>
<name>A0A7Y3RKV2_9PROT</name>
<dbReference type="AlphaFoldDB" id="A0A7Y3RKV2"/>
<evidence type="ECO:0000256" key="1">
    <source>
        <dbReference type="SAM" id="SignalP"/>
    </source>
</evidence>
<evidence type="ECO:0000313" key="4">
    <source>
        <dbReference type="Proteomes" id="UP000536835"/>
    </source>
</evidence>
<feature type="chain" id="PRO_5031163509" evidence="1">
    <location>
        <begin position="21"/>
        <end position="329"/>
    </location>
</feature>
<reference evidence="3 4" key="1">
    <citation type="submission" date="2020-05" db="EMBL/GenBank/DDBJ databases">
        <title>Parvularcula mediterraneae sp. nov., isolated from polypropylene straw from shallow seawater of the seashore of Laganas in Zakynthos island, Greece.</title>
        <authorList>
            <person name="Szabo I."/>
            <person name="Al-Omari J."/>
            <person name="Rado J."/>
            <person name="Szerdahelyi G.S."/>
        </authorList>
    </citation>
    <scope>NUCLEOTIDE SEQUENCE [LARGE SCALE GENOMIC DNA]</scope>
    <source>
        <strain evidence="3 4">ZS-1/3</strain>
    </source>
</reference>
<evidence type="ECO:0000313" key="3">
    <source>
        <dbReference type="EMBL" id="NNU15943.1"/>
    </source>
</evidence>
<sequence length="329" mass="35514">MKALAAALLSVSFSASQALAGGAVIAVQKGGAKPEIRVLGDGVSGEAYQVGSIGKVACTLAALSLEKRGKLYLDSPIGELLPGYDGVRPEVTLRQLLANRAGIADGAVAALLQDRSVAEASMPALDAANRFATEATDDAPDTTFDYVQTNWVIIQAILEEASDKPITKLIQREVLRPARMRDSYVFIGDLDRDGIPQTETPYLPLPDFISCAGGLAATPEDIIKLSRLPFVSRRFDEARREALMAVTTEEQDYTLGGRFETVTDREGNTRRISWQSGNNGPWSAQVIYDHVQDVAWSVVSLDGDFEAILADRAQWLESEGLTWDEAPAD</sequence>
<dbReference type="RefSeq" id="WP_173197785.1">
    <property type="nucleotide sequence ID" value="NZ_JABFCX010000002.1"/>
</dbReference>
<dbReference type="Pfam" id="PF00144">
    <property type="entry name" value="Beta-lactamase"/>
    <property type="match status" value="1"/>
</dbReference>
<gene>
    <name evidence="3" type="ORF">HK107_06350</name>
</gene>
<accession>A0A7Y3RKV2</accession>
<dbReference type="PANTHER" id="PTHR43283">
    <property type="entry name" value="BETA-LACTAMASE-RELATED"/>
    <property type="match status" value="1"/>
</dbReference>
<dbReference type="InterPro" id="IPR012338">
    <property type="entry name" value="Beta-lactam/transpept-like"/>
</dbReference>
<comment type="caution">
    <text evidence="3">The sequence shown here is derived from an EMBL/GenBank/DDBJ whole genome shotgun (WGS) entry which is preliminary data.</text>
</comment>
<proteinExistence type="predicted"/>
<dbReference type="Gene3D" id="3.40.710.10">
    <property type="entry name" value="DD-peptidase/beta-lactamase superfamily"/>
    <property type="match status" value="1"/>
</dbReference>
<keyword evidence="4" id="KW-1185">Reference proteome</keyword>